<evidence type="ECO:0000313" key="2">
    <source>
        <dbReference type="EMBL" id="VEL39564.1"/>
    </source>
</evidence>
<dbReference type="Proteomes" id="UP000784294">
    <property type="component" value="Unassembled WGS sequence"/>
</dbReference>
<comment type="caution">
    <text evidence="2">The sequence shown here is derived from an EMBL/GenBank/DDBJ whole genome shotgun (WGS) entry which is preliminary data.</text>
</comment>
<gene>
    <name evidence="2" type="ORF">PXEA_LOCUS33004</name>
</gene>
<protein>
    <submittedName>
        <fullName evidence="2">Uncharacterized protein</fullName>
    </submittedName>
</protein>
<feature type="transmembrane region" description="Helical" evidence="1">
    <location>
        <begin position="161"/>
        <end position="181"/>
    </location>
</feature>
<dbReference type="AlphaFoldDB" id="A0A448XLK4"/>
<feature type="transmembrane region" description="Helical" evidence="1">
    <location>
        <begin position="36"/>
        <end position="63"/>
    </location>
</feature>
<feature type="transmembrane region" description="Helical" evidence="1">
    <location>
        <begin position="75"/>
        <end position="102"/>
    </location>
</feature>
<dbReference type="EMBL" id="CAAALY010261687">
    <property type="protein sequence ID" value="VEL39564.1"/>
    <property type="molecule type" value="Genomic_DNA"/>
</dbReference>
<keyword evidence="1" id="KW-1133">Transmembrane helix</keyword>
<feature type="transmembrane region" description="Helical" evidence="1">
    <location>
        <begin position="285"/>
        <end position="306"/>
    </location>
</feature>
<keyword evidence="1" id="KW-0472">Membrane</keyword>
<feature type="transmembrane region" description="Helical" evidence="1">
    <location>
        <begin position="209"/>
        <end position="232"/>
    </location>
</feature>
<keyword evidence="3" id="KW-1185">Reference proteome</keyword>
<evidence type="ECO:0000313" key="3">
    <source>
        <dbReference type="Proteomes" id="UP000784294"/>
    </source>
</evidence>
<organism evidence="2 3">
    <name type="scientific">Protopolystoma xenopodis</name>
    <dbReference type="NCBI Taxonomy" id="117903"/>
    <lineage>
        <taxon>Eukaryota</taxon>
        <taxon>Metazoa</taxon>
        <taxon>Spiralia</taxon>
        <taxon>Lophotrochozoa</taxon>
        <taxon>Platyhelminthes</taxon>
        <taxon>Monogenea</taxon>
        <taxon>Polyopisthocotylea</taxon>
        <taxon>Polystomatidea</taxon>
        <taxon>Polystomatidae</taxon>
        <taxon>Protopolystoma</taxon>
    </lineage>
</organism>
<accession>A0A448XLK4</accession>
<feature type="transmembrane region" description="Helical" evidence="1">
    <location>
        <begin position="122"/>
        <end position="141"/>
    </location>
</feature>
<proteinExistence type="predicted"/>
<sequence length="427" mass="48923">MEYSEPYLVNVFTKAKEINSRTSNLSFESGCKVANWTYGFVTVTALPVCLLGLMSLTITVYFLQGLRRASARQNLLLIFEISVSLCLVVEMAIFELGISVTLGWLDWNVVPEKMKFLTSEHISLFIEHFLLALRNNLMVLYSINRVLAIQSEGFEALNKSYILASFGIALTIAFSLSSHYISDLGHNELHELELSSVSFIMPNPRVPTFIYLIHVLLIESGALHGLVLLFNIRLIRRRQLQIKNTVKYLLYQTRVDGFFSFTLYKVIAIMEQTLQDTRIVVLRTLLYAVVCLMRASIATITFFILTYKYQPGLDASHWLCVIILLSSLDQLVRLLDILIVAVPTLGLHCLVYRQLFLLVRNAWVPFLPCLTTLVGRLKRARERMLYQIRQFESSLLMEQNIRMDELPDSVIVQASKLRQLAEEFSMD</sequence>
<feature type="transmembrane region" description="Helical" evidence="1">
    <location>
        <begin position="318"/>
        <end position="342"/>
    </location>
</feature>
<reference evidence="2" key="1">
    <citation type="submission" date="2018-11" db="EMBL/GenBank/DDBJ databases">
        <authorList>
            <consortium name="Pathogen Informatics"/>
        </authorList>
    </citation>
    <scope>NUCLEOTIDE SEQUENCE</scope>
</reference>
<keyword evidence="1" id="KW-0812">Transmembrane</keyword>
<name>A0A448XLK4_9PLAT</name>
<evidence type="ECO:0000256" key="1">
    <source>
        <dbReference type="SAM" id="Phobius"/>
    </source>
</evidence>